<protein>
    <submittedName>
        <fullName evidence="1">Uncharacterized protein</fullName>
    </submittedName>
</protein>
<dbReference type="AlphaFoldDB" id="A0A5B8U4A9"/>
<dbReference type="KEGG" id="bsol:FSW04_10315"/>
<evidence type="ECO:0000313" key="1">
    <source>
        <dbReference type="EMBL" id="QEC47924.1"/>
    </source>
</evidence>
<keyword evidence="2" id="KW-1185">Reference proteome</keyword>
<dbReference type="Proteomes" id="UP000321805">
    <property type="component" value="Chromosome"/>
</dbReference>
<organism evidence="1 2">
    <name type="scientific">Baekduia soli</name>
    <dbReference type="NCBI Taxonomy" id="496014"/>
    <lineage>
        <taxon>Bacteria</taxon>
        <taxon>Bacillati</taxon>
        <taxon>Actinomycetota</taxon>
        <taxon>Thermoleophilia</taxon>
        <taxon>Solirubrobacterales</taxon>
        <taxon>Baekduiaceae</taxon>
        <taxon>Baekduia</taxon>
    </lineage>
</organism>
<dbReference type="RefSeq" id="WP_146918928.1">
    <property type="nucleotide sequence ID" value="NZ_CP042430.1"/>
</dbReference>
<accession>A0A5B8U4A9</accession>
<proteinExistence type="predicted"/>
<dbReference type="EMBL" id="CP042430">
    <property type="protein sequence ID" value="QEC47924.1"/>
    <property type="molecule type" value="Genomic_DNA"/>
</dbReference>
<sequence>MNRADLEARIGERVTLTGHARNAAAGAILALDAFPVYVGGLQAWPQDVLERVVEVSGTIVARPGAPAGVHGPGDALELGDATWAAV</sequence>
<gene>
    <name evidence="1" type="ORF">FSW04_10315</name>
</gene>
<evidence type="ECO:0000313" key="2">
    <source>
        <dbReference type="Proteomes" id="UP000321805"/>
    </source>
</evidence>
<reference evidence="1 2" key="1">
    <citation type="journal article" date="2018" name="J. Microbiol.">
        <title>Baekduia soli gen. nov., sp. nov., a novel bacterium isolated from the soil of Baekdu Mountain and proposal of a novel family name, Baekduiaceae fam. nov.</title>
        <authorList>
            <person name="An D.S."/>
            <person name="Siddiqi M.Z."/>
            <person name="Kim K.H."/>
            <person name="Yu H.S."/>
            <person name="Im W.T."/>
        </authorList>
    </citation>
    <scope>NUCLEOTIDE SEQUENCE [LARGE SCALE GENOMIC DNA]</scope>
    <source>
        <strain evidence="1 2">BR7-21</strain>
    </source>
</reference>
<name>A0A5B8U4A9_9ACTN</name>